<proteinExistence type="predicted"/>
<dbReference type="RefSeq" id="WP_076323285.1">
    <property type="nucleotide sequence ID" value="NZ_JBCNGN010000008.1"/>
</dbReference>
<evidence type="ECO:0008006" key="3">
    <source>
        <dbReference type="Google" id="ProtNLM"/>
    </source>
</evidence>
<accession>A0A1R1B0Q5</accession>
<protein>
    <recommendedName>
        <fullName evidence="3">SMI1/KNR4 family protein</fullName>
    </recommendedName>
</protein>
<gene>
    <name evidence="1" type="ORF">BK123_15420</name>
</gene>
<reference evidence="1 2" key="1">
    <citation type="submission" date="2016-11" db="EMBL/GenBank/DDBJ databases">
        <title>Paenibacillus species isolates.</title>
        <authorList>
            <person name="Beno S.M."/>
        </authorList>
    </citation>
    <scope>NUCLEOTIDE SEQUENCE [LARGE SCALE GENOMIC DNA]</scope>
    <source>
        <strain evidence="1 2">FSL F4-0100</strain>
    </source>
</reference>
<organism evidence="1 2">
    <name type="scientific">Paenibacillus lautus</name>
    <name type="common">Bacillus lautus</name>
    <dbReference type="NCBI Taxonomy" id="1401"/>
    <lineage>
        <taxon>Bacteria</taxon>
        <taxon>Bacillati</taxon>
        <taxon>Bacillota</taxon>
        <taxon>Bacilli</taxon>
        <taxon>Bacillales</taxon>
        <taxon>Paenibacillaceae</taxon>
        <taxon>Paenibacillus</taxon>
    </lineage>
</organism>
<comment type="caution">
    <text evidence="1">The sequence shown here is derived from an EMBL/GenBank/DDBJ whole genome shotgun (WGS) entry which is preliminary data.</text>
</comment>
<dbReference type="Proteomes" id="UP000187074">
    <property type="component" value="Unassembled WGS sequence"/>
</dbReference>
<name>A0A1R1B0Q5_PAELA</name>
<dbReference type="AlphaFoldDB" id="A0A1R1B0Q5"/>
<dbReference type="OrthoDB" id="2738255at2"/>
<dbReference type="EMBL" id="MRTF01000005">
    <property type="protein sequence ID" value="OME92024.1"/>
    <property type="molecule type" value="Genomic_DNA"/>
</dbReference>
<evidence type="ECO:0000313" key="2">
    <source>
        <dbReference type="Proteomes" id="UP000187074"/>
    </source>
</evidence>
<evidence type="ECO:0000313" key="1">
    <source>
        <dbReference type="EMBL" id="OME92024.1"/>
    </source>
</evidence>
<sequence>MLELEAALTRFIEQQDLYNRDFGLFTDHEIRQRSEVQLPTVDERITLSPELSYLYSHYEMVDAKAEGTHKMKNAAVEIGESAVIYFVSPEHLVRQQMGYRWISDESETVESSIWPAHHVVIANVNDDPLIVDVQASGSPVYAAFEGGEPKLVANSLADCFHALSILIEGALLFQGETSDEETYETKPDFLAHVMPSLTDLLGSEQMDALLEYLSLQ</sequence>